<evidence type="ECO:0000256" key="3">
    <source>
        <dbReference type="ARBA" id="ARBA00023163"/>
    </source>
</evidence>
<protein>
    <submittedName>
        <fullName evidence="5">GntR family transcriptional regulator</fullName>
    </submittedName>
</protein>
<dbReference type="PANTHER" id="PTHR43537:SF45">
    <property type="entry name" value="GNTR FAMILY REGULATORY PROTEIN"/>
    <property type="match status" value="1"/>
</dbReference>
<keyword evidence="1" id="KW-0805">Transcription regulation</keyword>
<reference evidence="5" key="2">
    <citation type="submission" date="2020-09" db="EMBL/GenBank/DDBJ databases">
        <authorList>
            <person name="Sun Q."/>
            <person name="Ohkuma M."/>
        </authorList>
    </citation>
    <scope>NUCLEOTIDE SEQUENCE</scope>
    <source>
        <strain evidence="5">JCM 19831</strain>
    </source>
</reference>
<evidence type="ECO:0000259" key="4">
    <source>
        <dbReference type="PROSITE" id="PS50949"/>
    </source>
</evidence>
<evidence type="ECO:0000256" key="2">
    <source>
        <dbReference type="ARBA" id="ARBA00023125"/>
    </source>
</evidence>
<dbReference type="EMBL" id="BMPI01000152">
    <property type="protein sequence ID" value="GGM90690.1"/>
    <property type="molecule type" value="Genomic_DNA"/>
</dbReference>
<keyword evidence="6" id="KW-1185">Reference proteome</keyword>
<feature type="domain" description="HTH gntR-type" evidence="4">
    <location>
        <begin position="6"/>
        <end position="73"/>
    </location>
</feature>
<dbReference type="CDD" id="cd07377">
    <property type="entry name" value="WHTH_GntR"/>
    <property type="match status" value="1"/>
</dbReference>
<dbReference type="GO" id="GO:0003700">
    <property type="term" value="F:DNA-binding transcription factor activity"/>
    <property type="evidence" value="ECO:0007669"/>
    <property type="project" value="InterPro"/>
</dbReference>
<evidence type="ECO:0000313" key="5">
    <source>
        <dbReference type="EMBL" id="GGM90690.1"/>
    </source>
</evidence>
<name>A0A917UI48_9ACTN</name>
<comment type="caution">
    <text evidence="5">The sequence shown here is derived from an EMBL/GenBank/DDBJ whole genome shotgun (WGS) entry which is preliminary data.</text>
</comment>
<dbReference type="SMART" id="SM00345">
    <property type="entry name" value="HTH_GNTR"/>
    <property type="match status" value="1"/>
</dbReference>
<dbReference type="InterPro" id="IPR008920">
    <property type="entry name" value="TF_FadR/GntR_C"/>
</dbReference>
<keyword evidence="3" id="KW-0804">Transcription</keyword>
<dbReference type="InterPro" id="IPR000524">
    <property type="entry name" value="Tscrpt_reg_HTH_GntR"/>
</dbReference>
<dbReference type="InterPro" id="IPR036388">
    <property type="entry name" value="WH-like_DNA-bd_sf"/>
</dbReference>
<dbReference type="Gene3D" id="1.10.10.10">
    <property type="entry name" value="Winged helix-like DNA-binding domain superfamily/Winged helix DNA-binding domain"/>
    <property type="match status" value="1"/>
</dbReference>
<accession>A0A917UI48</accession>
<proteinExistence type="predicted"/>
<sequence length="236" mass="25674">MTLERANTSEAVAAHILERLFAGRLRSGQRIDLDEVAAELGVSRVPVREALIQLERDGLVDRAHYRRAHVAEFGEDTVREAFALYGMLSALTNRRVAARRDPGVLDALGKLDEALSRCDDPAEFESLAREFRRVVNVAGAGNHLRALLRTFSGLVPAAARFSIDDALTDERAALRAEYLALRDGTPDAAGAAALAHLRLTADNAVRALHRRGVFQEASSEAGPLWTDVAAVIEEKS</sequence>
<dbReference type="Gene3D" id="1.20.120.530">
    <property type="entry name" value="GntR ligand-binding domain-like"/>
    <property type="match status" value="1"/>
</dbReference>
<dbReference type="GO" id="GO:0003677">
    <property type="term" value="F:DNA binding"/>
    <property type="evidence" value="ECO:0007669"/>
    <property type="project" value="UniProtKB-KW"/>
</dbReference>
<dbReference type="SUPFAM" id="SSF46785">
    <property type="entry name" value="Winged helix' DNA-binding domain"/>
    <property type="match status" value="1"/>
</dbReference>
<organism evidence="5 6">
    <name type="scientific">Dactylosporangium sucinum</name>
    <dbReference type="NCBI Taxonomy" id="1424081"/>
    <lineage>
        <taxon>Bacteria</taxon>
        <taxon>Bacillati</taxon>
        <taxon>Actinomycetota</taxon>
        <taxon>Actinomycetes</taxon>
        <taxon>Micromonosporales</taxon>
        <taxon>Micromonosporaceae</taxon>
        <taxon>Dactylosporangium</taxon>
    </lineage>
</organism>
<dbReference type="AlphaFoldDB" id="A0A917UI48"/>
<dbReference type="RefSeq" id="WP_190258224.1">
    <property type="nucleotide sequence ID" value="NZ_BMPI01000152.1"/>
</dbReference>
<gene>
    <name evidence="5" type="ORF">GCM10007977_110860</name>
</gene>
<evidence type="ECO:0000256" key="1">
    <source>
        <dbReference type="ARBA" id="ARBA00023015"/>
    </source>
</evidence>
<reference evidence="5" key="1">
    <citation type="journal article" date="2014" name="Int. J. Syst. Evol. Microbiol.">
        <title>Complete genome sequence of Corynebacterium casei LMG S-19264T (=DSM 44701T), isolated from a smear-ripened cheese.</title>
        <authorList>
            <consortium name="US DOE Joint Genome Institute (JGI-PGF)"/>
            <person name="Walter F."/>
            <person name="Albersmeier A."/>
            <person name="Kalinowski J."/>
            <person name="Ruckert C."/>
        </authorList>
    </citation>
    <scope>NUCLEOTIDE SEQUENCE</scope>
    <source>
        <strain evidence="5">JCM 19831</strain>
    </source>
</reference>
<evidence type="ECO:0000313" key="6">
    <source>
        <dbReference type="Proteomes" id="UP000642070"/>
    </source>
</evidence>
<dbReference type="InterPro" id="IPR036390">
    <property type="entry name" value="WH_DNA-bd_sf"/>
</dbReference>
<dbReference type="PROSITE" id="PS50949">
    <property type="entry name" value="HTH_GNTR"/>
    <property type="match status" value="1"/>
</dbReference>
<dbReference type="Pfam" id="PF00392">
    <property type="entry name" value="GntR"/>
    <property type="match status" value="1"/>
</dbReference>
<dbReference type="Proteomes" id="UP000642070">
    <property type="component" value="Unassembled WGS sequence"/>
</dbReference>
<keyword evidence="2" id="KW-0238">DNA-binding</keyword>
<dbReference type="PANTHER" id="PTHR43537">
    <property type="entry name" value="TRANSCRIPTIONAL REGULATOR, GNTR FAMILY"/>
    <property type="match status" value="1"/>
</dbReference>